<evidence type="ECO:0000313" key="2">
    <source>
        <dbReference type="Proteomes" id="UP000008177"/>
    </source>
</evidence>
<dbReference type="Proteomes" id="UP000008177">
    <property type="component" value="Unplaced contigs"/>
</dbReference>
<protein>
    <submittedName>
        <fullName evidence="1">Uncharacterized protein</fullName>
    </submittedName>
</protein>
<organism evidence="1 2">
    <name type="scientific">Botryotinia fuckeliana (strain T4)</name>
    <name type="common">Noble rot fungus</name>
    <name type="synonym">Botrytis cinerea</name>
    <dbReference type="NCBI Taxonomy" id="999810"/>
    <lineage>
        <taxon>Eukaryota</taxon>
        <taxon>Fungi</taxon>
        <taxon>Dikarya</taxon>
        <taxon>Ascomycota</taxon>
        <taxon>Pezizomycotina</taxon>
        <taxon>Leotiomycetes</taxon>
        <taxon>Helotiales</taxon>
        <taxon>Sclerotiniaceae</taxon>
        <taxon>Botrytis</taxon>
    </lineage>
</organism>
<dbReference type="AlphaFoldDB" id="G2YRQ8"/>
<gene>
    <name evidence="1" type="ORF">BofuT4_uP130060.1</name>
</gene>
<dbReference type="HOGENOM" id="CLU_2670809_0_0_1"/>
<name>G2YRQ8_BOTF4</name>
<evidence type="ECO:0000313" key="1">
    <source>
        <dbReference type="EMBL" id="CCD54306.1"/>
    </source>
</evidence>
<accession>G2YRQ8</accession>
<sequence>MLRCFSPLEVLGTESKWPTLFLGTKSVDIRNRNSDGTNSANMKIQLFGTIIVPYRDGALLESLKIENGYTPHGNM</sequence>
<reference evidence="2" key="1">
    <citation type="journal article" date="2011" name="PLoS Genet.">
        <title>Genomic analysis of the necrotrophic fungal pathogens Sclerotinia sclerotiorum and Botrytis cinerea.</title>
        <authorList>
            <person name="Amselem J."/>
            <person name="Cuomo C.A."/>
            <person name="van Kan J.A."/>
            <person name="Viaud M."/>
            <person name="Benito E.P."/>
            <person name="Couloux A."/>
            <person name="Coutinho P.M."/>
            <person name="de Vries R.P."/>
            <person name="Dyer P.S."/>
            <person name="Fillinger S."/>
            <person name="Fournier E."/>
            <person name="Gout L."/>
            <person name="Hahn M."/>
            <person name="Kohn L."/>
            <person name="Lapalu N."/>
            <person name="Plummer K.M."/>
            <person name="Pradier J.M."/>
            <person name="Quevillon E."/>
            <person name="Sharon A."/>
            <person name="Simon A."/>
            <person name="ten Have A."/>
            <person name="Tudzynski B."/>
            <person name="Tudzynski P."/>
            <person name="Wincker P."/>
            <person name="Andrew M."/>
            <person name="Anthouard V."/>
            <person name="Beever R.E."/>
            <person name="Beffa R."/>
            <person name="Benoit I."/>
            <person name="Bouzid O."/>
            <person name="Brault B."/>
            <person name="Chen Z."/>
            <person name="Choquer M."/>
            <person name="Collemare J."/>
            <person name="Cotton P."/>
            <person name="Danchin E.G."/>
            <person name="Da Silva C."/>
            <person name="Gautier A."/>
            <person name="Giraud C."/>
            <person name="Giraud T."/>
            <person name="Gonzalez C."/>
            <person name="Grossetete S."/>
            <person name="Guldener U."/>
            <person name="Henrissat B."/>
            <person name="Howlett B.J."/>
            <person name="Kodira C."/>
            <person name="Kretschmer M."/>
            <person name="Lappartient A."/>
            <person name="Leroch M."/>
            <person name="Levis C."/>
            <person name="Mauceli E."/>
            <person name="Neuveglise C."/>
            <person name="Oeser B."/>
            <person name="Pearson M."/>
            <person name="Poulain J."/>
            <person name="Poussereau N."/>
            <person name="Quesneville H."/>
            <person name="Rascle C."/>
            <person name="Schumacher J."/>
            <person name="Segurens B."/>
            <person name="Sexton A."/>
            <person name="Silva E."/>
            <person name="Sirven C."/>
            <person name="Soanes D.M."/>
            <person name="Talbot N.J."/>
            <person name="Templeton M."/>
            <person name="Yandava C."/>
            <person name="Yarden O."/>
            <person name="Zeng Q."/>
            <person name="Rollins J.A."/>
            <person name="Lebrun M.H."/>
            <person name="Dickman M."/>
        </authorList>
    </citation>
    <scope>NUCLEOTIDE SEQUENCE [LARGE SCALE GENOMIC DNA]</scope>
    <source>
        <strain evidence="2">T4</strain>
    </source>
</reference>
<proteinExistence type="predicted"/>
<dbReference type="EMBL" id="FQ790350">
    <property type="protein sequence ID" value="CCD54306.1"/>
    <property type="molecule type" value="Genomic_DNA"/>
</dbReference>
<dbReference type="InParanoid" id="G2YRQ8"/>